<gene>
    <name evidence="2" type="ORF">NC653_041786</name>
</gene>
<protein>
    <submittedName>
        <fullName evidence="2">Uncharacterized protein</fullName>
    </submittedName>
</protein>
<feature type="compositionally biased region" description="Low complexity" evidence="1">
    <location>
        <begin position="12"/>
        <end position="22"/>
    </location>
</feature>
<accession>A0AAD6L9H4</accession>
<evidence type="ECO:0000313" key="2">
    <source>
        <dbReference type="EMBL" id="KAJ6952759.1"/>
    </source>
</evidence>
<keyword evidence="3" id="KW-1185">Reference proteome</keyword>
<comment type="caution">
    <text evidence="2">The sequence shown here is derived from an EMBL/GenBank/DDBJ whole genome shotgun (WGS) entry which is preliminary data.</text>
</comment>
<evidence type="ECO:0000256" key="1">
    <source>
        <dbReference type="SAM" id="MobiDB-lite"/>
    </source>
</evidence>
<feature type="region of interest" description="Disordered" evidence="1">
    <location>
        <begin position="1"/>
        <end position="24"/>
    </location>
</feature>
<sequence>MGLDLFKDKKSLSSSSLLSGSGNVENIHQPRRLHVRLMQWPIGLILSKWRVLTYQLAQSSSKVNPQSVLLAIQHASDLSASIKINNVYIFTLSKQQY</sequence>
<dbReference type="Proteomes" id="UP001164929">
    <property type="component" value="Chromosome 19"/>
</dbReference>
<name>A0AAD6L9H4_9ROSI</name>
<reference evidence="2" key="1">
    <citation type="journal article" date="2023" name="Mol. Ecol. Resour.">
        <title>Chromosome-level genome assembly of a triploid poplar Populus alba 'Berolinensis'.</title>
        <authorList>
            <person name="Chen S."/>
            <person name="Yu Y."/>
            <person name="Wang X."/>
            <person name="Wang S."/>
            <person name="Zhang T."/>
            <person name="Zhou Y."/>
            <person name="He R."/>
            <person name="Meng N."/>
            <person name="Wang Y."/>
            <person name="Liu W."/>
            <person name="Liu Z."/>
            <person name="Liu J."/>
            <person name="Guo Q."/>
            <person name="Huang H."/>
            <person name="Sederoff R.R."/>
            <person name="Wang G."/>
            <person name="Qu G."/>
            <person name="Chen S."/>
        </authorList>
    </citation>
    <scope>NUCLEOTIDE SEQUENCE</scope>
    <source>
        <strain evidence="2">SC-2020</strain>
    </source>
</reference>
<dbReference type="EMBL" id="JAQIZT010000019">
    <property type="protein sequence ID" value="KAJ6952759.1"/>
    <property type="molecule type" value="Genomic_DNA"/>
</dbReference>
<dbReference type="AlphaFoldDB" id="A0AAD6L9H4"/>
<evidence type="ECO:0000313" key="3">
    <source>
        <dbReference type="Proteomes" id="UP001164929"/>
    </source>
</evidence>
<proteinExistence type="predicted"/>
<organism evidence="2 3">
    <name type="scientific">Populus alba x Populus x berolinensis</name>
    <dbReference type="NCBI Taxonomy" id="444605"/>
    <lineage>
        <taxon>Eukaryota</taxon>
        <taxon>Viridiplantae</taxon>
        <taxon>Streptophyta</taxon>
        <taxon>Embryophyta</taxon>
        <taxon>Tracheophyta</taxon>
        <taxon>Spermatophyta</taxon>
        <taxon>Magnoliopsida</taxon>
        <taxon>eudicotyledons</taxon>
        <taxon>Gunneridae</taxon>
        <taxon>Pentapetalae</taxon>
        <taxon>rosids</taxon>
        <taxon>fabids</taxon>
        <taxon>Malpighiales</taxon>
        <taxon>Salicaceae</taxon>
        <taxon>Saliceae</taxon>
        <taxon>Populus</taxon>
    </lineage>
</organism>
<feature type="compositionally biased region" description="Basic and acidic residues" evidence="1">
    <location>
        <begin position="1"/>
        <end position="11"/>
    </location>
</feature>